<dbReference type="HOGENOM" id="CLU_087914_2_0_5"/>
<dbReference type="NCBIfam" id="NF041384">
    <property type="entry name" value="YHS_seleno_dom"/>
    <property type="match status" value="1"/>
</dbReference>
<evidence type="ECO:0000313" key="3">
    <source>
        <dbReference type="Proteomes" id="UP000008130"/>
    </source>
</evidence>
<accession>F2J4A1</accession>
<dbReference type="OrthoDB" id="344729at2"/>
<organism evidence="2 3">
    <name type="scientific">Polymorphum gilvum (strain LMG 25793 / CGMCC 1.9160 / SL003B-26A1)</name>
    <dbReference type="NCBI Taxonomy" id="991905"/>
    <lineage>
        <taxon>Bacteria</taxon>
        <taxon>Pseudomonadati</taxon>
        <taxon>Pseudomonadota</taxon>
        <taxon>Alphaproteobacteria</taxon>
        <taxon>Rhodobacterales</taxon>
        <taxon>Paracoccaceae</taxon>
        <taxon>Polymorphum</taxon>
    </lineage>
</organism>
<feature type="signal peptide" evidence="1">
    <location>
        <begin position="1"/>
        <end position="26"/>
    </location>
</feature>
<dbReference type="AlphaFoldDB" id="F2J4A1"/>
<keyword evidence="3" id="KW-1185">Reference proteome</keyword>
<keyword evidence="1" id="KW-0732">Signal</keyword>
<dbReference type="EMBL" id="CP002568">
    <property type="protein sequence ID" value="ADZ71043.1"/>
    <property type="molecule type" value="Genomic_DNA"/>
</dbReference>
<proteinExistence type="predicted"/>
<dbReference type="Proteomes" id="UP000008130">
    <property type="component" value="Chromosome"/>
</dbReference>
<dbReference type="KEGG" id="pgv:SL003B_2620"/>
<dbReference type="eggNOG" id="COG3350">
    <property type="taxonomic scope" value="Bacteria"/>
</dbReference>
<sequence length="157" mass="16920">MSTLVRRILPGSVALALTLAGLPALADDITTYVKDGAALGGTDPVAYFTQGKPVQGSEAHTFTYDDVTWTFATAENRDAFAADPQKYAPQYGGWCATGASFGVKIPIDPAKWQIVDGKLYLNAHDGAQQRFKSDTANVIRSADENWPKIRETPADKL</sequence>
<name>F2J4A1_POLGS</name>
<evidence type="ECO:0000256" key="1">
    <source>
        <dbReference type="SAM" id="SignalP"/>
    </source>
</evidence>
<dbReference type="RefSeq" id="WP_013653357.1">
    <property type="nucleotide sequence ID" value="NC_015259.1"/>
</dbReference>
<evidence type="ECO:0000313" key="2">
    <source>
        <dbReference type="EMBL" id="ADZ71043.1"/>
    </source>
</evidence>
<feature type="chain" id="PRO_5003284050" evidence="1">
    <location>
        <begin position="27"/>
        <end position="157"/>
    </location>
</feature>
<protein>
    <submittedName>
        <fullName evidence="2">YHS domain protein</fullName>
    </submittedName>
</protein>
<gene>
    <name evidence="2" type="ordered locus">SL003B_2620</name>
</gene>
<reference evidence="2 3" key="1">
    <citation type="journal article" date="2011" name="J. Bacteriol.">
        <title>Complete genome sequence of Polymorphum gilvum SL003B-26A1T, a crude oil-degrading bacterium from oil-polluted saline soil.</title>
        <authorList>
            <person name="Li S.G."/>
            <person name="Tang Y.Q."/>
            <person name="Nie Y."/>
            <person name="Cai M."/>
            <person name="Wu X.L."/>
        </authorList>
    </citation>
    <scope>NUCLEOTIDE SEQUENCE [LARGE SCALE GENOMIC DNA]</scope>
    <source>
        <strain evidence="3">LMG 25793 / CGMCC 1.9160 / SL003B-26A1</strain>
    </source>
</reference>
<dbReference type="STRING" id="991905.SL003B_2620"/>